<protein>
    <recommendedName>
        <fullName evidence="4">ORP1</fullName>
    </recommendedName>
</protein>
<feature type="region of interest" description="Disordered" evidence="1">
    <location>
        <begin position="853"/>
        <end position="875"/>
    </location>
</feature>
<feature type="region of interest" description="Disordered" evidence="1">
    <location>
        <begin position="342"/>
        <end position="411"/>
    </location>
</feature>
<keyword evidence="2" id="KW-1185">Reference proteome</keyword>
<reference evidence="3" key="2">
    <citation type="submission" date="2019-10" db="EMBL/GenBank/DDBJ databases">
        <authorList>
            <consortium name="NCBI Genome Project"/>
        </authorList>
    </citation>
    <scope>NUCLEOTIDE SEQUENCE</scope>
    <source>
        <strain evidence="3">NI907</strain>
    </source>
</reference>
<feature type="compositionally biased region" description="Polar residues" evidence="1">
    <location>
        <begin position="853"/>
        <end position="862"/>
    </location>
</feature>
<feature type="region of interest" description="Disordered" evidence="1">
    <location>
        <begin position="888"/>
        <end position="971"/>
    </location>
</feature>
<feature type="region of interest" description="Disordered" evidence="1">
    <location>
        <begin position="14"/>
        <end position="79"/>
    </location>
</feature>
<evidence type="ECO:0000313" key="3">
    <source>
        <dbReference type="RefSeq" id="XP_030982001.1"/>
    </source>
</evidence>
<feature type="region of interest" description="Disordered" evidence="1">
    <location>
        <begin position="105"/>
        <end position="128"/>
    </location>
</feature>
<sequence length="971" mass="106476">MDVTSLLIPAGAAGRMIQQQQQQQQQQDPLNMTPTPSIITNTTDPSTGVITPHSEKEASRSNSESRTPNRSRTPWDAGGYSLPLTLDTKLIRTQLATKPVLYGESPTQEHHHMEPSSPHSLSKHKFSDSHSSLASSYTTASSNNSGSHSRISSLSTVSEFQPMNHLINEFSSLEAKMSDENDRNSSSNSNATAIHDDPNSRVMMGNDSDPLVDPALQPLSPFTLNSTSMELQNSAVMAHSSESDNGLKSDQPRSHRAQSPSDAILFNSNPTNVREPVMDMGRRTSDTLAYGYQPGHKRSASAPDFPAVRARYQPSGGFAAPIVEPTTYSPSMSYNQSFNMFDQPRRVSSPSDEDGYGEETASSATRSDQTVPTTASTVPVTQPWENPTVEGPEEDRDAEDPGAASDYDEESTPRCLFGVRPCDTGSQLRKAVSHIFGRNKLCTRQIPDNAWVHYCRKHYQRSRYRAGPDYSLTQIGLVIRQINKIRNWSDYNVAHSRSSGVVTSWRLQLRKREEKRRETKQQLSQVGKKRRRVDGEGYDEDEEDDEGQPGSGSRNSDFATQQGQAPPQWLIEKLGDGYTTDEVLGIARRLKDELEAGTTRLIPDIEILPNITSDRAEEPKPRTKPQRRAPPQPSRVPPSRSRLPPYGYGHRSTLSESSRGASHLDHLQDVVGMSHWDNPSKRQRGTEYGQVRNPWGQQPTTTLPIRSSNDPSAFGGSLGTASHSQNLSTGGYGYGMSMQRPSPGFPTPTNLTPSASWDTSSNRLPNNQYGSGTMQSAYPQLGSGSSTASSTMSYGYGTSYSQPTTQQSFYSGSPYGNSTVPQASAQPRTSNLYGDAWGNYNQASTDNTFNQSGRMNGQSPARTHQRHVSAPWPNSSLNMTPTYQFTNPGAVPQFATNNSALDPSLGGSHQRRSSMPHNQMGTVGRNSGINTPQMTPAIRSGSGSEHETSQSYDPHRPPSSGGRYDYATTHR</sequence>
<feature type="region of interest" description="Disordered" evidence="1">
    <location>
        <begin position="236"/>
        <end position="277"/>
    </location>
</feature>
<organism evidence="2 3">
    <name type="scientific">Pyricularia grisea</name>
    <name type="common">Crabgrass-specific blast fungus</name>
    <name type="synonym">Magnaporthe grisea</name>
    <dbReference type="NCBI Taxonomy" id="148305"/>
    <lineage>
        <taxon>Eukaryota</taxon>
        <taxon>Fungi</taxon>
        <taxon>Dikarya</taxon>
        <taxon>Ascomycota</taxon>
        <taxon>Pezizomycotina</taxon>
        <taxon>Sordariomycetes</taxon>
        <taxon>Sordariomycetidae</taxon>
        <taxon>Magnaporthales</taxon>
        <taxon>Pyriculariaceae</taxon>
        <taxon>Pyricularia</taxon>
    </lineage>
</organism>
<evidence type="ECO:0000256" key="1">
    <source>
        <dbReference type="SAM" id="MobiDB-lite"/>
    </source>
</evidence>
<feature type="region of interest" description="Disordered" evidence="1">
    <location>
        <begin position="513"/>
        <end position="566"/>
    </location>
</feature>
<feature type="compositionally biased region" description="Polar residues" evidence="1">
    <location>
        <begin position="360"/>
        <end position="369"/>
    </location>
</feature>
<name>A0A6P8B454_PYRGI</name>
<feature type="compositionally biased region" description="Low complexity" evidence="1">
    <location>
        <begin position="370"/>
        <end position="383"/>
    </location>
</feature>
<dbReference type="AlphaFoldDB" id="A0A6P8B454"/>
<feature type="region of interest" description="Disordered" evidence="1">
    <location>
        <begin position="610"/>
        <end position="661"/>
    </location>
</feature>
<reference evidence="2 3" key="1">
    <citation type="journal article" date="2019" name="Mol. Biol. Evol.">
        <title>Blast fungal genomes show frequent chromosomal changes, gene gains and losses, and effector gene turnover.</title>
        <authorList>
            <person name="Gomez Luciano L.B."/>
            <person name="Jason Tsai I."/>
            <person name="Chuma I."/>
            <person name="Tosa Y."/>
            <person name="Chen Y.H."/>
            <person name="Li J.Y."/>
            <person name="Li M.Y."/>
            <person name="Jade Lu M.Y."/>
            <person name="Nakayashiki H."/>
            <person name="Li W.H."/>
        </authorList>
    </citation>
    <scope>NUCLEOTIDE SEQUENCE [LARGE SCALE GENOMIC DNA]</scope>
    <source>
        <strain evidence="2 3">NI907</strain>
    </source>
</reference>
<feature type="region of interest" description="Disordered" evidence="1">
    <location>
        <begin position="176"/>
        <end position="219"/>
    </location>
</feature>
<proteinExistence type="predicted"/>
<feature type="compositionally biased region" description="Polar residues" evidence="1">
    <location>
        <begin position="551"/>
        <end position="565"/>
    </location>
</feature>
<feature type="compositionally biased region" description="Polar residues" evidence="1">
    <location>
        <begin position="695"/>
        <end position="711"/>
    </location>
</feature>
<accession>A0A6P8B454</accession>
<feature type="compositionally biased region" description="Polar residues" evidence="1">
    <location>
        <begin position="747"/>
        <end position="778"/>
    </location>
</feature>
<dbReference type="RefSeq" id="XP_030982001.1">
    <property type="nucleotide sequence ID" value="XM_031125977.1"/>
</dbReference>
<reference evidence="3" key="3">
    <citation type="submission" date="2025-08" db="UniProtKB">
        <authorList>
            <consortium name="RefSeq"/>
        </authorList>
    </citation>
    <scope>IDENTIFICATION</scope>
    <source>
        <strain evidence="3">NI907</strain>
    </source>
</reference>
<dbReference type="KEGG" id="pgri:PgNI_05948"/>
<feature type="compositionally biased region" description="Acidic residues" evidence="1">
    <location>
        <begin position="391"/>
        <end position="410"/>
    </location>
</feature>
<feature type="compositionally biased region" description="Basic and acidic residues" evidence="1">
    <location>
        <begin position="944"/>
        <end position="956"/>
    </location>
</feature>
<evidence type="ECO:0008006" key="4">
    <source>
        <dbReference type="Google" id="ProtNLM"/>
    </source>
</evidence>
<feature type="compositionally biased region" description="Polar residues" evidence="1">
    <location>
        <begin position="719"/>
        <end position="729"/>
    </location>
</feature>
<gene>
    <name evidence="3" type="ORF">PgNI_05948</name>
</gene>
<feature type="compositionally biased region" description="Acidic residues" evidence="1">
    <location>
        <begin position="536"/>
        <end position="547"/>
    </location>
</feature>
<feature type="compositionally biased region" description="Polar residues" evidence="1">
    <location>
        <begin position="257"/>
        <end position="272"/>
    </location>
</feature>
<evidence type="ECO:0000313" key="2">
    <source>
        <dbReference type="Proteomes" id="UP000515153"/>
    </source>
</evidence>
<feature type="compositionally biased region" description="Polar residues" evidence="1">
    <location>
        <begin position="28"/>
        <end position="49"/>
    </location>
</feature>
<dbReference type="GeneID" id="41960886"/>
<feature type="compositionally biased region" description="Polar residues" evidence="1">
    <location>
        <begin position="60"/>
        <end position="72"/>
    </location>
</feature>
<feature type="compositionally biased region" description="Low complexity" evidence="1">
    <location>
        <begin position="18"/>
        <end position="27"/>
    </location>
</feature>
<dbReference type="Proteomes" id="UP000515153">
    <property type="component" value="Chromosome I"/>
</dbReference>
<feature type="compositionally biased region" description="Basic and acidic residues" evidence="1">
    <location>
        <begin position="241"/>
        <end position="253"/>
    </location>
</feature>
<feature type="region of interest" description="Disordered" evidence="1">
    <location>
        <begin position="673"/>
        <end position="790"/>
    </location>
</feature>
<feature type="compositionally biased region" description="Polar residues" evidence="1">
    <location>
        <begin position="915"/>
        <end position="934"/>
    </location>
</feature>